<evidence type="ECO:0000313" key="1">
    <source>
        <dbReference type="EMBL" id="GAA3552982.1"/>
    </source>
</evidence>
<reference evidence="2" key="1">
    <citation type="journal article" date="2019" name="Int. J. Syst. Evol. Microbiol.">
        <title>The Global Catalogue of Microorganisms (GCM) 10K type strain sequencing project: providing services to taxonomists for standard genome sequencing and annotation.</title>
        <authorList>
            <consortium name="The Broad Institute Genomics Platform"/>
            <consortium name="The Broad Institute Genome Sequencing Center for Infectious Disease"/>
            <person name="Wu L."/>
            <person name="Ma J."/>
        </authorList>
    </citation>
    <scope>NUCLEOTIDE SEQUENCE [LARGE SCALE GENOMIC DNA]</scope>
    <source>
        <strain evidence="2">JCM 17326</strain>
    </source>
</reference>
<proteinExistence type="predicted"/>
<dbReference type="RefSeq" id="WP_345563178.1">
    <property type="nucleotide sequence ID" value="NZ_BAABDQ010000006.1"/>
</dbReference>
<sequence>MSDWLMRALAAYGEMLFALPHADETCFVKVPDDLSELAARWPEAFAPD</sequence>
<gene>
    <name evidence="1" type="ORF">GCM10022419_036740</name>
</gene>
<organism evidence="1 2">
    <name type="scientific">Nonomuraea rosea</name>
    <dbReference type="NCBI Taxonomy" id="638574"/>
    <lineage>
        <taxon>Bacteria</taxon>
        <taxon>Bacillati</taxon>
        <taxon>Actinomycetota</taxon>
        <taxon>Actinomycetes</taxon>
        <taxon>Streptosporangiales</taxon>
        <taxon>Streptosporangiaceae</taxon>
        <taxon>Nonomuraea</taxon>
    </lineage>
</organism>
<name>A0ABP6WNW8_9ACTN</name>
<dbReference type="EMBL" id="BAABDQ010000006">
    <property type="protein sequence ID" value="GAA3552982.1"/>
    <property type="molecule type" value="Genomic_DNA"/>
</dbReference>
<protein>
    <submittedName>
        <fullName evidence="1">Uncharacterized protein</fullName>
    </submittedName>
</protein>
<comment type="caution">
    <text evidence="1">The sequence shown here is derived from an EMBL/GenBank/DDBJ whole genome shotgun (WGS) entry which is preliminary data.</text>
</comment>
<keyword evidence="2" id="KW-1185">Reference proteome</keyword>
<accession>A0ABP6WNW8</accession>
<dbReference type="Proteomes" id="UP001500630">
    <property type="component" value="Unassembled WGS sequence"/>
</dbReference>
<evidence type="ECO:0000313" key="2">
    <source>
        <dbReference type="Proteomes" id="UP001500630"/>
    </source>
</evidence>